<dbReference type="InterPro" id="IPR032631">
    <property type="entry name" value="P-type_ATPase_N"/>
</dbReference>
<evidence type="ECO:0000313" key="4">
    <source>
        <dbReference type="EMBL" id="KAK6618183.1"/>
    </source>
</evidence>
<feature type="transmembrane region" description="Helical" evidence="2">
    <location>
        <begin position="211"/>
        <end position="229"/>
    </location>
</feature>
<keyword evidence="2" id="KW-1133">Transmembrane helix</keyword>
<evidence type="ECO:0000256" key="1">
    <source>
        <dbReference type="SAM" id="MobiDB-lite"/>
    </source>
</evidence>
<dbReference type="PANTHER" id="PTHR24092:SF218">
    <property type="entry name" value="PHOSPHOLIPID-TRANSPORTING ATPASE"/>
    <property type="match status" value="1"/>
</dbReference>
<organism evidence="4 5">
    <name type="scientific">Polyplax serrata</name>
    <name type="common">Common mouse louse</name>
    <dbReference type="NCBI Taxonomy" id="468196"/>
    <lineage>
        <taxon>Eukaryota</taxon>
        <taxon>Metazoa</taxon>
        <taxon>Ecdysozoa</taxon>
        <taxon>Arthropoda</taxon>
        <taxon>Hexapoda</taxon>
        <taxon>Insecta</taxon>
        <taxon>Pterygota</taxon>
        <taxon>Neoptera</taxon>
        <taxon>Paraneoptera</taxon>
        <taxon>Psocodea</taxon>
        <taxon>Troctomorpha</taxon>
        <taxon>Phthiraptera</taxon>
        <taxon>Anoplura</taxon>
        <taxon>Polyplacidae</taxon>
        <taxon>Polyplax</taxon>
    </lineage>
</organism>
<proteinExistence type="predicted"/>
<feature type="domain" description="P-type ATPase N-terminal" evidence="3">
    <location>
        <begin position="178"/>
        <end position="235"/>
    </location>
</feature>
<keyword evidence="2" id="KW-0812">Transmembrane</keyword>
<protein>
    <recommendedName>
        <fullName evidence="3">P-type ATPase N-terminal domain-containing protein</fullName>
    </recommendedName>
</protein>
<dbReference type="PANTHER" id="PTHR24092">
    <property type="entry name" value="PROBABLE PHOSPHOLIPID-TRANSPORTING ATPASE"/>
    <property type="match status" value="1"/>
</dbReference>
<sequence length="316" mass="34737">MEAVCKRFDRPRINNSRVTNDLSHFFPGGVSGAGSAGIVSRPSALKNVPGHQRAFSQGQILDGPNSAGALSRSGHSRVGSRTDFILPPGHKEGGGGGGVCGGGSGPPGSAASLFKPGHKRQASRSESIYTLRHGMKPNLLTRCCNFILRRQYDNDASDNKQRVIVPNHLVPSTTHKSEHPNSRWASNYVCTTKYTLLSFIPKNLFEQFHRVANLYFIFIVLLNWFPAINAFGKEISMIPVLFVLGVSAIKDLFEDRRRHISDNRINNSTCRIYDGGSNYRLRCGKAAGAADKSGIRRRQTVHALLKNSKTEFNMKT</sequence>
<name>A0ABR1AGM4_POLSC</name>
<accession>A0ABR1AGM4</accession>
<dbReference type="Pfam" id="PF16209">
    <property type="entry name" value="PhoLip_ATPase_N"/>
    <property type="match status" value="1"/>
</dbReference>
<reference evidence="4 5" key="1">
    <citation type="submission" date="2023-09" db="EMBL/GenBank/DDBJ databases">
        <title>Genomes of two closely related lineages of the louse Polyplax serrata with different host specificities.</title>
        <authorList>
            <person name="Martinu J."/>
            <person name="Tarabai H."/>
            <person name="Stefka J."/>
            <person name="Hypsa V."/>
        </authorList>
    </citation>
    <scope>NUCLEOTIDE SEQUENCE [LARGE SCALE GENOMIC DNA]</scope>
    <source>
        <strain evidence="4">98ZLc_SE</strain>
    </source>
</reference>
<keyword evidence="5" id="KW-1185">Reference proteome</keyword>
<evidence type="ECO:0000313" key="5">
    <source>
        <dbReference type="Proteomes" id="UP001359485"/>
    </source>
</evidence>
<evidence type="ECO:0000256" key="2">
    <source>
        <dbReference type="SAM" id="Phobius"/>
    </source>
</evidence>
<gene>
    <name evidence="4" type="ORF">RUM44_002634</name>
</gene>
<evidence type="ECO:0000259" key="3">
    <source>
        <dbReference type="Pfam" id="PF16209"/>
    </source>
</evidence>
<dbReference type="InterPro" id="IPR023298">
    <property type="entry name" value="ATPase_P-typ_TM_dom_sf"/>
</dbReference>
<dbReference type="EMBL" id="JAWJWF010000050">
    <property type="protein sequence ID" value="KAK6618183.1"/>
    <property type="molecule type" value="Genomic_DNA"/>
</dbReference>
<feature type="region of interest" description="Disordered" evidence="1">
    <location>
        <begin position="91"/>
        <end position="121"/>
    </location>
</feature>
<comment type="caution">
    <text evidence="4">The sequence shown here is derived from an EMBL/GenBank/DDBJ whole genome shotgun (WGS) entry which is preliminary data.</text>
</comment>
<feature type="compositionally biased region" description="Gly residues" evidence="1">
    <location>
        <begin position="94"/>
        <end position="106"/>
    </location>
</feature>
<dbReference type="Proteomes" id="UP001359485">
    <property type="component" value="Unassembled WGS sequence"/>
</dbReference>
<dbReference type="SUPFAM" id="SSF81665">
    <property type="entry name" value="Calcium ATPase, transmembrane domain M"/>
    <property type="match status" value="1"/>
</dbReference>
<keyword evidence="2" id="KW-0472">Membrane</keyword>